<keyword evidence="3 5" id="KW-0863">Zinc-finger</keyword>
<keyword evidence="4" id="KW-0862">Zinc</keyword>
<reference evidence="8 9" key="1">
    <citation type="submission" date="2024-01" db="EMBL/GenBank/DDBJ databases">
        <title>The genome of the rayed Mediterranean limpet Patella caerulea (Linnaeus, 1758).</title>
        <authorList>
            <person name="Anh-Thu Weber A."/>
            <person name="Halstead-Nussloch G."/>
        </authorList>
    </citation>
    <scope>NUCLEOTIDE SEQUENCE [LARGE SCALE GENOMIC DNA]</scope>
    <source>
        <strain evidence="8">AATW-2023a</strain>
        <tissue evidence="8">Whole specimen</tissue>
    </source>
</reference>
<protein>
    <recommendedName>
        <fullName evidence="7">C2H2-type domain-containing protein</fullName>
    </recommendedName>
</protein>
<gene>
    <name evidence="8" type="ORF">SNE40_000219</name>
</gene>
<dbReference type="SUPFAM" id="SSF57667">
    <property type="entry name" value="beta-beta-alpha zinc fingers"/>
    <property type="match status" value="3"/>
</dbReference>
<dbReference type="PANTHER" id="PTHR24409:SF295">
    <property type="entry name" value="AZ2-RELATED"/>
    <property type="match status" value="1"/>
</dbReference>
<evidence type="ECO:0000256" key="4">
    <source>
        <dbReference type="ARBA" id="ARBA00022833"/>
    </source>
</evidence>
<dbReference type="GO" id="GO:0000977">
    <property type="term" value="F:RNA polymerase II transcription regulatory region sequence-specific DNA binding"/>
    <property type="evidence" value="ECO:0007669"/>
    <property type="project" value="TreeGrafter"/>
</dbReference>
<evidence type="ECO:0000259" key="7">
    <source>
        <dbReference type="PROSITE" id="PS50157"/>
    </source>
</evidence>
<feature type="compositionally biased region" description="Polar residues" evidence="6">
    <location>
        <begin position="206"/>
        <end position="216"/>
    </location>
</feature>
<dbReference type="PROSITE" id="PS00028">
    <property type="entry name" value="ZINC_FINGER_C2H2_1"/>
    <property type="match status" value="6"/>
</dbReference>
<evidence type="ECO:0000256" key="1">
    <source>
        <dbReference type="ARBA" id="ARBA00022723"/>
    </source>
</evidence>
<dbReference type="Pfam" id="PF00096">
    <property type="entry name" value="zf-C2H2"/>
    <property type="match status" value="2"/>
</dbReference>
<dbReference type="FunFam" id="3.30.160.60:FF:000446">
    <property type="entry name" value="Zinc finger protein"/>
    <property type="match status" value="1"/>
</dbReference>
<keyword evidence="2" id="KW-0677">Repeat</keyword>
<comment type="caution">
    <text evidence="8">The sequence shown here is derived from an EMBL/GenBank/DDBJ whole genome shotgun (WGS) entry which is preliminary data.</text>
</comment>
<feature type="compositionally biased region" description="Polar residues" evidence="6">
    <location>
        <begin position="150"/>
        <end position="163"/>
    </location>
</feature>
<feature type="region of interest" description="Disordered" evidence="6">
    <location>
        <begin position="126"/>
        <end position="163"/>
    </location>
</feature>
<dbReference type="PANTHER" id="PTHR24409">
    <property type="entry name" value="ZINC FINGER PROTEIN 142"/>
    <property type="match status" value="1"/>
</dbReference>
<feature type="domain" description="C2H2-type" evidence="7">
    <location>
        <begin position="420"/>
        <end position="448"/>
    </location>
</feature>
<feature type="compositionally biased region" description="Acidic residues" evidence="6">
    <location>
        <begin position="186"/>
        <end position="197"/>
    </location>
</feature>
<dbReference type="GO" id="GO:0008270">
    <property type="term" value="F:zinc ion binding"/>
    <property type="evidence" value="ECO:0007669"/>
    <property type="project" value="UniProtKB-KW"/>
</dbReference>
<evidence type="ECO:0000256" key="5">
    <source>
        <dbReference type="PROSITE-ProRule" id="PRU00042"/>
    </source>
</evidence>
<dbReference type="EMBL" id="JAZGQO010000001">
    <property type="protein sequence ID" value="KAK6194616.1"/>
    <property type="molecule type" value="Genomic_DNA"/>
</dbReference>
<dbReference type="AlphaFoldDB" id="A0AAN8KE11"/>
<keyword evidence="1" id="KW-0479">Metal-binding</keyword>
<dbReference type="Proteomes" id="UP001347796">
    <property type="component" value="Unassembled WGS sequence"/>
</dbReference>
<feature type="domain" description="C2H2-type" evidence="7">
    <location>
        <begin position="480"/>
        <end position="508"/>
    </location>
</feature>
<feature type="domain" description="C2H2-type" evidence="7">
    <location>
        <begin position="528"/>
        <end position="556"/>
    </location>
</feature>
<dbReference type="InterPro" id="IPR036236">
    <property type="entry name" value="Znf_C2H2_sf"/>
</dbReference>
<evidence type="ECO:0000313" key="9">
    <source>
        <dbReference type="Proteomes" id="UP001347796"/>
    </source>
</evidence>
<dbReference type="Gene3D" id="3.30.160.60">
    <property type="entry name" value="Classic Zinc Finger"/>
    <property type="match status" value="4"/>
</dbReference>
<feature type="domain" description="C2H2-type" evidence="7">
    <location>
        <begin position="391"/>
        <end position="418"/>
    </location>
</feature>
<evidence type="ECO:0000256" key="3">
    <source>
        <dbReference type="ARBA" id="ARBA00022771"/>
    </source>
</evidence>
<organism evidence="8 9">
    <name type="scientific">Patella caerulea</name>
    <name type="common">Rayed Mediterranean limpet</name>
    <dbReference type="NCBI Taxonomy" id="87958"/>
    <lineage>
        <taxon>Eukaryota</taxon>
        <taxon>Metazoa</taxon>
        <taxon>Spiralia</taxon>
        <taxon>Lophotrochozoa</taxon>
        <taxon>Mollusca</taxon>
        <taxon>Gastropoda</taxon>
        <taxon>Patellogastropoda</taxon>
        <taxon>Patelloidea</taxon>
        <taxon>Patellidae</taxon>
        <taxon>Patella</taxon>
    </lineage>
</organism>
<accession>A0AAN8KE11</accession>
<dbReference type="GO" id="GO:0005634">
    <property type="term" value="C:nucleus"/>
    <property type="evidence" value="ECO:0007669"/>
    <property type="project" value="TreeGrafter"/>
</dbReference>
<evidence type="ECO:0000313" key="8">
    <source>
        <dbReference type="EMBL" id="KAK6194616.1"/>
    </source>
</evidence>
<feature type="domain" description="C2H2-type" evidence="7">
    <location>
        <begin position="557"/>
        <end position="585"/>
    </location>
</feature>
<dbReference type="GO" id="GO:0000981">
    <property type="term" value="F:DNA-binding transcription factor activity, RNA polymerase II-specific"/>
    <property type="evidence" value="ECO:0007669"/>
    <property type="project" value="TreeGrafter"/>
</dbReference>
<name>A0AAN8KE11_PATCE</name>
<feature type="domain" description="C2H2-type" evidence="7">
    <location>
        <begin position="362"/>
        <end position="390"/>
    </location>
</feature>
<feature type="region of interest" description="Disordered" evidence="6">
    <location>
        <begin position="183"/>
        <end position="237"/>
    </location>
</feature>
<dbReference type="SMART" id="SM00355">
    <property type="entry name" value="ZnF_C2H2"/>
    <property type="match status" value="9"/>
</dbReference>
<keyword evidence="9" id="KW-1185">Reference proteome</keyword>
<sequence length="804" mass="91236">MPLLSNTVKGIEVTLPLSFLRNLVLKDVDSKTEIVERYNAEANNNNCILDVKRSDILDSEVSLTFVLDFLKSRQKLNKGQLKCTVTNLSEASSSADVKTNLGIINEDPNESVQKDANNGVEKLTDRIPRKRGRPKGSTKSVINSEIPPTETDQLQSSNNDLSKSNYRLRGVKLSSKIMKLEKSSFDEEDDELSDGQDVDTTRNSDNKSFQSVNNNLCEKENLDQNASNSNDMKPCHMDDVTAHETSTFDSLKEKADQTRAVKHLIKSKRILRTDSENDSVSGKAQTMIRAEIRPPHLKQKMYACVICDDKLFRTRLELKTHELNDHKNLACTKCDNKVYKHIHSLKSHCIWIHGKNANSKKHLCHLCSSRFKFANSLKQHIEEIHEGISNLKCKVCGKSFYKLSQLRRHEKIHGDVKSKLRCEKCGQGFWHESNRQRHIRLIHMKPHIEKFHCPYCGKGFTHKAGMISHIKLIHMNLLHFRCSVCSVVFARSKLLVDHMVHIHNEKDFKVLETRPTRYKYNRTPDDLLPCSRCSQSFCYKAELIEHVHTAHADSFSFVCVECKQGFMQQHFLNRHRKIAHNATLTQEEEEELETSEINNAAADISEELITIHNNGTSEDSFSFIGSKSNIRYVVQNDTNLSYDASNVSFITADNGNIAYLTSENDGEVTFLKTENVESEGMYSSTEAGNVTYVTNVEYENLEEVETSLNLDANAVMSDTSSGKEMIGERLVFQVEDGDNTVSYVIQQSKDGETQDIATEDIAELLLAAKRAGTISSKHYDRMLSNYTSVMTHDESKTDENVDDS</sequence>
<evidence type="ECO:0000256" key="6">
    <source>
        <dbReference type="SAM" id="MobiDB-lite"/>
    </source>
</evidence>
<dbReference type="InterPro" id="IPR013087">
    <property type="entry name" value="Znf_C2H2_type"/>
</dbReference>
<proteinExistence type="predicted"/>
<dbReference type="PROSITE" id="PS50157">
    <property type="entry name" value="ZINC_FINGER_C2H2_2"/>
    <property type="match status" value="7"/>
</dbReference>
<feature type="domain" description="C2H2-type" evidence="7">
    <location>
        <begin position="451"/>
        <end position="474"/>
    </location>
</feature>
<evidence type="ECO:0000256" key="2">
    <source>
        <dbReference type="ARBA" id="ARBA00022737"/>
    </source>
</evidence>